<dbReference type="EMBL" id="FTMF01000011">
    <property type="protein sequence ID" value="SIR00466.1"/>
    <property type="molecule type" value="Genomic_DNA"/>
</dbReference>
<evidence type="ECO:0000313" key="8">
    <source>
        <dbReference type="Proteomes" id="UP000255231"/>
    </source>
</evidence>
<evidence type="ECO:0000313" key="6">
    <source>
        <dbReference type="EMBL" id="SUX43388.1"/>
    </source>
</evidence>
<evidence type="ECO:0000313" key="5">
    <source>
        <dbReference type="EMBL" id="SIR00466.1"/>
    </source>
</evidence>
<evidence type="ECO:0000256" key="1">
    <source>
        <dbReference type="ARBA" id="ARBA00023015"/>
    </source>
</evidence>
<accession>A0A381FA94</accession>
<dbReference type="GO" id="GO:0003700">
    <property type="term" value="F:DNA-binding transcription factor activity"/>
    <property type="evidence" value="ECO:0007669"/>
    <property type="project" value="InterPro"/>
</dbReference>
<dbReference type="RefSeq" id="WP_083677073.1">
    <property type="nucleotide sequence ID" value="NZ_CP033929.1"/>
</dbReference>
<keyword evidence="1" id="KW-0805">Transcription regulation</keyword>
<keyword evidence="3" id="KW-0804">Transcription</keyword>
<dbReference type="GeneID" id="303673421"/>
<evidence type="ECO:0000256" key="2">
    <source>
        <dbReference type="ARBA" id="ARBA00023125"/>
    </source>
</evidence>
<dbReference type="PROSITE" id="PS01124">
    <property type="entry name" value="HTH_ARAC_FAMILY_2"/>
    <property type="match status" value="1"/>
</dbReference>
<reference evidence="6 8" key="2">
    <citation type="submission" date="2018-06" db="EMBL/GenBank/DDBJ databases">
        <authorList>
            <consortium name="Pathogen Informatics"/>
            <person name="Doyle S."/>
        </authorList>
    </citation>
    <scope>NUCLEOTIDE SEQUENCE [LARGE SCALE GENOMIC DNA]</scope>
    <source>
        <strain evidence="6 8">NCTC13560</strain>
    </source>
</reference>
<keyword evidence="2 6" id="KW-0238">DNA-binding</keyword>
<dbReference type="Gene3D" id="1.10.10.60">
    <property type="entry name" value="Homeodomain-like"/>
    <property type="match status" value="1"/>
</dbReference>
<dbReference type="PANTHER" id="PTHR43280">
    <property type="entry name" value="ARAC-FAMILY TRANSCRIPTIONAL REGULATOR"/>
    <property type="match status" value="1"/>
</dbReference>
<dbReference type="InterPro" id="IPR009057">
    <property type="entry name" value="Homeodomain-like_sf"/>
</dbReference>
<dbReference type="PANTHER" id="PTHR43280:SF32">
    <property type="entry name" value="TRANSCRIPTIONAL REGULATORY PROTEIN"/>
    <property type="match status" value="1"/>
</dbReference>
<dbReference type="KEGG" id="cil:EG358_06895"/>
<keyword evidence="7" id="KW-1185">Reference proteome</keyword>
<feature type="domain" description="HTH araC/xylS-type" evidence="4">
    <location>
        <begin position="174"/>
        <end position="272"/>
    </location>
</feature>
<dbReference type="SUPFAM" id="SSF46689">
    <property type="entry name" value="Homeodomain-like"/>
    <property type="match status" value="1"/>
</dbReference>
<evidence type="ECO:0000313" key="7">
    <source>
        <dbReference type="Proteomes" id="UP000185725"/>
    </source>
</evidence>
<organism evidence="6 8">
    <name type="scientific">Chryseobacterium indoltheticum</name>
    <dbReference type="NCBI Taxonomy" id="254"/>
    <lineage>
        <taxon>Bacteria</taxon>
        <taxon>Pseudomonadati</taxon>
        <taxon>Bacteroidota</taxon>
        <taxon>Flavobacteriia</taxon>
        <taxon>Flavobacteriales</taxon>
        <taxon>Weeksellaceae</taxon>
        <taxon>Chryseobacterium group</taxon>
        <taxon>Chryseobacterium</taxon>
    </lineage>
</organism>
<reference evidence="5 7" key="1">
    <citation type="submission" date="2017-01" db="EMBL/GenBank/DDBJ databases">
        <authorList>
            <person name="Varghese N."/>
            <person name="Submissions S."/>
        </authorList>
    </citation>
    <scope>NUCLEOTIDE SEQUENCE [LARGE SCALE GENOMIC DNA]</scope>
    <source>
        <strain evidence="5 7">ATCC 27950</strain>
    </source>
</reference>
<evidence type="ECO:0000256" key="3">
    <source>
        <dbReference type="ARBA" id="ARBA00023163"/>
    </source>
</evidence>
<protein>
    <submittedName>
        <fullName evidence="5">AraC-type DNA-binding protein</fullName>
    </submittedName>
    <submittedName>
        <fullName evidence="6">DNA-binding transcriptional regulator AraC</fullName>
    </submittedName>
</protein>
<dbReference type="Proteomes" id="UP000255231">
    <property type="component" value="Unassembled WGS sequence"/>
</dbReference>
<dbReference type="GO" id="GO:0043565">
    <property type="term" value="F:sequence-specific DNA binding"/>
    <property type="evidence" value="ECO:0007669"/>
    <property type="project" value="InterPro"/>
</dbReference>
<dbReference type="SMART" id="SM00342">
    <property type="entry name" value="HTH_ARAC"/>
    <property type="match status" value="1"/>
</dbReference>
<name>A0A381FA94_9FLAO</name>
<evidence type="ECO:0000259" key="4">
    <source>
        <dbReference type="PROSITE" id="PS01124"/>
    </source>
</evidence>
<gene>
    <name evidence="6" type="ORF">NCTC13560_01985</name>
    <name evidence="5" type="ORF">SAMN05421682_11127</name>
</gene>
<dbReference type="OrthoDB" id="931734at2"/>
<dbReference type="InterPro" id="IPR018060">
    <property type="entry name" value="HTH_AraC"/>
</dbReference>
<dbReference type="Pfam" id="PF12833">
    <property type="entry name" value="HTH_18"/>
    <property type="match status" value="1"/>
</dbReference>
<dbReference type="Proteomes" id="UP000185725">
    <property type="component" value="Unassembled WGS sequence"/>
</dbReference>
<dbReference type="AlphaFoldDB" id="A0A381FA94"/>
<proteinExistence type="predicted"/>
<dbReference type="EMBL" id="UFVS01000001">
    <property type="protein sequence ID" value="SUX43388.1"/>
    <property type="molecule type" value="Genomic_DNA"/>
</dbReference>
<sequence length="276" mass="32327">MFTQNINVIDRLQTPFTLMPNDLDEELTIIWNIGAISNVKVDGHEIEIGKNCILFVSEFYMKLEALSGTFRVIKFNKTFINPIDSLKNTGEYLMIFYGLHTVDHLPKIMLNEKEVIIFETLWQELLLEIKNINNPISEALTRNSFQRFLLLSQKNHAVTEFDIPIDFKDLRLIREFQYLVNTNFKDLMKVSDYASILKISPKKIAEVFGCCYNKKASELIADRRNLYAKRQLMHTDELIKNIAYELNFSDSQAFSHFFKKQNKMTPDEFRTNSKTV</sequence>